<dbReference type="HOGENOM" id="CLU_049451_0_0_4"/>
<dbReference type="InterPro" id="IPR051533">
    <property type="entry name" value="WaaL-like"/>
</dbReference>
<keyword evidence="8" id="KW-1185">Reference proteome</keyword>
<feature type="transmembrane region" description="Helical" evidence="5">
    <location>
        <begin position="360"/>
        <end position="381"/>
    </location>
</feature>
<feature type="transmembrane region" description="Helical" evidence="5">
    <location>
        <begin position="198"/>
        <end position="214"/>
    </location>
</feature>
<evidence type="ECO:0000256" key="3">
    <source>
        <dbReference type="ARBA" id="ARBA00022989"/>
    </source>
</evidence>
<feature type="transmembrane region" description="Helical" evidence="5">
    <location>
        <begin position="145"/>
        <end position="168"/>
    </location>
</feature>
<evidence type="ECO:0000256" key="2">
    <source>
        <dbReference type="ARBA" id="ARBA00022692"/>
    </source>
</evidence>
<name>G0AI81_COLFT</name>
<comment type="subcellular location">
    <subcellularLocation>
        <location evidence="1">Membrane</location>
        <topology evidence="1">Multi-pass membrane protein</topology>
    </subcellularLocation>
</comment>
<reference evidence="7 8" key="2">
    <citation type="journal article" date="2006" name="J. Microbiol. Methods">
        <title>Genomic flank-sequencing of plasposon insertion sites for rapid identification of functional genes.</title>
        <authorList>
            <person name="Leveau J.H."/>
            <person name="Gerards S."/>
            <person name="Fritsche K."/>
            <person name="Zondag G."/>
            <person name="van Veen J.A."/>
        </authorList>
    </citation>
    <scope>NUCLEOTIDE SEQUENCE [LARGE SCALE GENOMIC DNA]</scope>
    <source>
        <strain evidence="7 8">Ter331</strain>
    </source>
</reference>
<dbReference type="EMBL" id="CP002745">
    <property type="protein sequence ID" value="AEK60664.1"/>
    <property type="molecule type" value="Genomic_DNA"/>
</dbReference>
<evidence type="ECO:0000256" key="1">
    <source>
        <dbReference type="ARBA" id="ARBA00004141"/>
    </source>
</evidence>
<feature type="domain" description="O-antigen ligase-related" evidence="6">
    <location>
        <begin position="184"/>
        <end position="337"/>
    </location>
</feature>
<dbReference type="eggNOG" id="COG3307">
    <property type="taxonomic scope" value="Bacteria"/>
</dbReference>
<organism evidence="7 8">
    <name type="scientific">Collimonas fungivorans (strain Ter331)</name>
    <dbReference type="NCBI Taxonomy" id="1005048"/>
    <lineage>
        <taxon>Bacteria</taxon>
        <taxon>Pseudomonadati</taxon>
        <taxon>Pseudomonadota</taxon>
        <taxon>Betaproteobacteria</taxon>
        <taxon>Burkholderiales</taxon>
        <taxon>Oxalobacteraceae</taxon>
        <taxon>Collimonas</taxon>
    </lineage>
</organism>
<evidence type="ECO:0000256" key="5">
    <source>
        <dbReference type="SAM" id="Phobius"/>
    </source>
</evidence>
<dbReference type="KEGG" id="cfu:CFU_0830"/>
<dbReference type="InterPro" id="IPR007016">
    <property type="entry name" value="O-antigen_ligase-rel_domated"/>
</dbReference>
<feature type="transmembrane region" description="Helical" evidence="5">
    <location>
        <begin position="175"/>
        <end position="192"/>
    </location>
</feature>
<keyword evidence="3 5" id="KW-1133">Transmembrane helix</keyword>
<feature type="transmembrane region" description="Helical" evidence="5">
    <location>
        <begin position="59"/>
        <end position="79"/>
    </location>
</feature>
<evidence type="ECO:0000313" key="8">
    <source>
        <dbReference type="Proteomes" id="UP000008392"/>
    </source>
</evidence>
<sequence length="417" mass="46724">MRYTKFLITAIVAAFYILALVVDRAAGVLYALLLLISLILLVGRKYPADNSFAQLVKDYWPLGLAMCAPLIAVFANQAASGNFLGRTYDPPFRLAMFVLVFWIVSFLPIRYMKHVQWAIVIGAFLSAIKIYILTDGGASRYGTDFIPIIIFAEMALLLGLFSVFSIAWNKPGNKLAIFIKFAALCAGLYVAYLSQSRGVWLTIPVFIILAFLITKNIPTSYKLSVIVFFVILIGGVSHYGQIVKERVSVAESDMTQYSGGENVDTSLGIRLQLWRGSWVLFTEHPVFGVGVEGFPKALEGLAERNIITPVAATYPHSHNEVLFMMSRLGLFGLFALLALYFVPAYYFLRDIQNRDHEIRYTAGMGVALCLGFVVLGLVDVVFLWWEIYPYYVLSIAFFLTYIMKSKKLLKEDPPLHS</sequence>
<accession>G0AI81</accession>
<evidence type="ECO:0000259" key="6">
    <source>
        <dbReference type="Pfam" id="PF04932"/>
    </source>
</evidence>
<reference evidence="7 8" key="1">
    <citation type="journal article" date="2004" name="Environ. Microbiol.">
        <title>Phylogeny-function analysis of (meta)genomic libraries: screening for expression of ribosomal RNA genes by large-insert library fluorescent in situ hybridization (LIL-FISH).</title>
        <authorList>
            <person name="Leveau J.H."/>
            <person name="Gerards S."/>
            <person name="de Boer W."/>
            <person name="van Veen J.A."/>
        </authorList>
    </citation>
    <scope>NUCLEOTIDE SEQUENCE [LARGE SCALE GENOMIC DNA]</scope>
    <source>
        <strain evidence="7 8">Ter331</strain>
    </source>
</reference>
<keyword evidence="4 5" id="KW-0472">Membrane</keyword>
<gene>
    <name evidence="7" type="primary">rfaL</name>
    <name evidence="7" type="ordered locus">CFU_0830</name>
</gene>
<reference evidence="8" key="6">
    <citation type="submission" date="2011-05" db="EMBL/GenBank/DDBJ databases">
        <title>Complete sequence of Collimonas fungivorans Ter331.</title>
        <authorList>
            <person name="Leveau J.H."/>
        </authorList>
    </citation>
    <scope>NUCLEOTIDE SEQUENCE [LARGE SCALE GENOMIC DNA]</scope>
    <source>
        <strain evidence="8">Ter331</strain>
    </source>
</reference>
<feature type="transmembrane region" description="Helical" evidence="5">
    <location>
        <begin position="29"/>
        <end position="47"/>
    </location>
</feature>
<dbReference type="AlphaFoldDB" id="G0AI81"/>
<dbReference type="PANTHER" id="PTHR37422">
    <property type="entry name" value="TEICHURONIC ACID BIOSYNTHESIS PROTEIN TUAE"/>
    <property type="match status" value="1"/>
</dbReference>
<protein>
    <submittedName>
        <fullName evidence="7">Membrane spanning protein involved in lipopolysaccharide biosynthesis</fullName>
    </submittedName>
</protein>
<feature type="transmembrane region" description="Helical" evidence="5">
    <location>
        <begin position="328"/>
        <end position="348"/>
    </location>
</feature>
<dbReference type="GO" id="GO:0016020">
    <property type="term" value="C:membrane"/>
    <property type="evidence" value="ECO:0007669"/>
    <property type="project" value="UniProtKB-SubCell"/>
</dbReference>
<proteinExistence type="predicted"/>
<reference evidence="7 8" key="5">
    <citation type="journal article" date="2011" name="ISME J.">
        <title>Dual transcriptional profiling of a bacterial/fungal confrontation: Collimonas fungivorans versus Aspergillus niger.</title>
        <authorList>
            <person name="Mela F."/>
            <person name="Fritsche K."/>
            <person name="de Boer W."/>
            <person name="van Veen J.A."/>
            <person name="de Graaff L.H."/>
            <person name="van den Berg M."/>
            <person name="Leveau J.H."/>
        </authorList>
    </citation>
    <scope>NUCLEOTIDE SEQUENCE [LARGE SCALE GENOMIC DNA]</scope>
    <source>
        <strain evidence="7 8">Ter331</strain>
    </source>
</reference>
<dbReference type="RefSeq" id="WP_014004819.1">
    <property type="nucleotide sequence ID" value="NC_015856.1"/>
</dbReference>
<feature type="transmembrane region" description="Helical" evidence="5">
    <location>
        <begin position="387"/>
        <end position="403"/>
    </location>
</feature>
<reference evidence="7 8" key="3">
    <citation type="journal article" date="2008" name="FEMS Microbiol. Ecol.">
        <title>Identification and characterization of genes underlying chitinolysis in Collimonas fungivorans Ter331.</title>
        <authorList>
            <person name="Fritsche K."/>
            <person name="de Boer W."/>
            <person name="Gerards S."/>
            <person name="van den Berg M."/>
            <person name="van Veen J.A."/>
            <person name="Leveau J.H."/>
        </authorList>
    </citation>
    <scope>NUCLEOTIDE SEQUENCE [LARGE SCALE GENOMIC DNA]</scope>
    <source>
        <strain evidence="7 8">Ter331</strain>
    </source>
</reference>
<dbReference type="Pfam" id="PF04932">
    <property type="entry name" value="Wzy_C"/>
    <property type="match status" value="1"/>
</dbReference>
<reference evidence="7 8" key="4">
    <citation type="journal article" date="2010" name="Environ. Microbiol.">
        <title>The bacterial genus Collimonas: mycophagy, weathering and other adaptive solutions to life in oligotrophic soil environments.</title>
        <authorList>
            <person name="Leveau J.H."/>
            <person name="Uroz S."/>
            <person name="de Boer W."/>
        </authorList>
    </citation>
    <scope>NUCLEOTIDE SEQUENCE [LARGE SCALE GENOMIC DNA]</scope>
    <source>
        <strain evidence="7 8">Ter331</strain>
    </source>
</reference>
<keyword evidence="2 5" id="KW-0812">Transmembrane</keyword>
<evidence type="ECO:0000313" key="7">
    <source>
        <dbReference type="EMBL" id="AEK60664.1"/>
    </source>
</evidence>
<dbReference type="STRING" id="1005048.CFU_0830"/>
<feature type="transmembrane region" description="Helical" evidence="5">
    <location>
        <begin position="91"/>
        <end position="108"/>
    </location>
</feature>
<feature type="transmembrane region" description="Helical" evidence="5">
    <location>
        <begin position="221"/>
        <end position="240"/>
    </location>
</feature>
<feature type="transmembrane region" description="Helical" evidence="5">
    <location>
        <begin position="115"/>
        <end position="133"/>
    </location>
</feature>
<dbReference type="Proteomes" id="UP000008392">
    <property type="component" value="Chromosome"/>
</dbReference>
<evidence type="ECO:0000256" key="4">
    <source>
        <dbReference type="ARBA" id="ARBA00023136"/>
    </source>
</evidence>
<dbReference type="PANTHER" id="PTHR37422:SF17">
    <property type="entry name" value="O-ANTIGEN LIGASE"/>
    <property type="match status" value="1"/>
</dbReference>